<keyword evidence="9" id="KW-1185">Reference proteome</keyword>
<dbReference type="SUPFAM" id="SSF103088">
    <property type="entry name" value="OmpA-like"/>
    <property type="match status" value="1"/>
</dbReference>
<evidence type="ECO:0000256" key="5">
    <source>
        <dbReference type="SAM" id="MobiDB-lite"/>
    </source>
</evidence>
<evidence type="ECO:0000256" key="1">
    <source>
        <dbReference type="ARBA" id="ARBA00004442"/>
    </source>
</evidence>
<dbReference type="PROSITE" id="PS51123">
    <property type="entry name" value="OMPA_2"/>
    <property type="match status" value="1"/>
</dbReference>
<feature type="signal peptide" evidence="6">
    <location>
        <begin position="1"/>
        <end position="27"/>
    </location>
</feature>
<evidence type="ECO:0000256" key="3">
    <source>
        <dbReference type="ARBA" id="ARBA00023237"/>
    </source>
</evidence>
<comment type="subcellular location">
    <subcellularLocation>
        <location evidence="1">Cell outer membrane</location>
    </subcellularLocation>
</comment>
<dbReference type="Pfam" id="PF00691">
    <property type="entry name" value="OmpA"/>
    <property type="match status" value="1"/>
</dbReference>
<proteinExistence type="predicted"/>
<dbReference type="InterPro" id="IPR050330">
    <property type="entry name" value="Bact_OuterMem_StrucFunc"/>
</dbReference>
<dbReference type="Proteomes" id="UP000610558">
    <property type="component" value="Unassembled WGS sequence"/>
</dbReference>
<dbReference type="PANTHER" id="PTHR30329">
    <property type="entry name" value="STATOR ELEMENT OF FLAGELLAR MOTOR COMPLEX"/>
    <property type="match status" value="1"/>
</dbReference>
<dbReference type="EMBL" id="JACXLD010000001">
    <property type="protein sequence ID" value="MBD2857467.1"/>
    <property type="molecule type" value="Genomic_DNA"/>
</dbReference>
<keyword evidence="2 4" id="KW-0472">Membrane</keyword>
<evidence type="ECO:0000256" key="6">
    <source>
        <dbReference type="SAM" id="SignalP"/>
    </source>
</evidence>
<name>A0A927BZW1_9GAMM</name>
<dbReference type="AlphaFoldDB" id="A0A927BZW1"/>
<organism evidence="8 9">
    <name type="scientific">Spongiibacter pelagi</name>
    <dbReference type="NCBI Taxonomy" id="2760804"/>
    <lineage>
        <taxon>Bacteria</taxon>
        <taxon>Pseudomonadati</taxon>
        <taxon>Pseudomonadota</taxon>
        <taxon>Gammaproteobacteria</taxon>
        <taxon>Cellvibrionales</taxon>
        <taxon>Spongiibacteraceae</taxon>
        <taxon>Spongiibacter</taxon>
    </lineage>
</organism>
<sequence length="287" mass="30418">MFLKKRLWHRIASVVFVGLTLSPAVQAEGGLLEQLGQRLGLWALLDPLAQSTNLDVRALVVALDSGLQTQPLADLLLPQDSALGMSDTQLGDLLSMDEPAATALFTPSAAANPVNGSGDQPALSAPSLPEAEYKGGSPQVKLACRDEDRDGVCDGEDQCAYTPAQSQVMANGCVLAGADALFETAIFFQLDRSDIQPADHPQLDRLAGMMLARASRKLEIHGYADATGNARHNIALSEARADAVIDYLVSRGVPPQRLSAKGYGDTLVAAAGEQASERRVTLRMLTD</sequence>
<gene>
    <name evidence="8" type="ORF">IB286_00510</name>
</gene>
<dbReference type="InterPro" id="IPR036737">
    <property type="entry name" value="OmpA-like_sf"/>
</dbReference>
<dbReference type="RefSeq" id="WP_190761708.1">
    <property type="nucleotide sequence ID" value="NZ_JACXLD010000001.1"/>
</dbReference>
<comment type="caution">
    <text evidence="8">The sequence shown here is derived from an EMBL/GenBank/DDBJ whole genome shotgun (WGS) entry which is preliminary data.</text>
</comment>
<accession>A0A927BZW1</accession>
<evidence type="ECO:0000256" key="2">
    <source>
        <dbReference type="ARBA" id="ARBA00023136"/>
    </source>
</evidence>
<keyword evidence="3" id="KW-0998">Cell outer membrane</keyword>
<evidence type="ECO:0000313" key="9">
    <source>
        <dbReference type="Proteomes" id="UP000610558"/>
    </source>
</evidence>
<evidence type="ECO:0000313" key="8">
    <source>
        <dbReference type="EMBL" id="MBD2857467.1"/>
    </source>
</evidence>
<evidence type="ECO:0000259" key="7">
    <source>
        <dbReference type="PROSITE" id="PS51123"/>
    </source>
</evidence>
<protein>
    <submittedName>
        <fullName evidence="8">OmpA family protein</fullName>
    </submittedName>
</protein>
<dbReference type="GO" id="GO:0005509">
    <property type="term" value="F:calcium ion binding"/>
    <property type="evidence" value="ECO:0007669"/>
    <property type="project" value="InterPro"/>
</dbReference>
<feature type="chain" id="PRO_5037875811" evidence="6">
    <location>
        <begin position="28"/>
        <end position="287"/>
    </location>
</feature>
<dbReference type="GO" id="GO:0009279">
    <property type="term" value="C:cell outer membrane"/>
    <property type="evidence" value="ECO:0007669"/>
    <property type="project" value="UniProtKB-SubCell"/>
</dbReference>
<dbReference type="InterPro" id="IPR006665">
    <property type="entry name" value="OmpA-like"/>
</dbReference>
<dbReference type="Gene3D" id="3.30.1330.60">
    <property type="entry name" value="OmpA-like domain"/>
    <property type="match status" value="1"/>
</dbReference>
<evidence type="ECO:0000256" key="4">
    <source>
        <dbReference type="PROSITE-ProRule" id="PRU00473"/>
    </source>
</evidence>
<reference evidence="8" key="1">
    <citation type="submission" date="2020-09" db="EMBL/GenBank/DDBJ databases">
        <authorList>
            <person name="Yoon J.-W."/>
        </authorList>
    </citation>
    <scope>NUCLEOTIDE SEQUENCE</scope>
    <source>
        <strain evidence="8">KMU-158</strain>
    </source>
</reference>
<dbReference type="InterPro" id="IPR028974">
    <property type="entry name" value="TSP_type-3_rpt"/>
</dbReference>
<keyword evidence="6" id="KW-0732">Signal</keyword>
<feature type="domain" description="OmpA-like" evidence="7">
    <location>
        <begin position="175"/>
        <end position="287"/>
    </location>
</feature>
<dbReference type="CDD" id="cd07185">
    <property type="entry name" value="OmpA_C-like"/>
    <property type="match status" value="1"/>
</dbReference>
<dbReference type="InterPro" id="IPR006664">
    <property type="entry name" value="OMP_bac"/>
</dbReference>
<dbReference type="PANTHER" id="PTHR30329:SF21">
    <property type="entry name" value="LIPOPROTEIN YIAD-RELATED"/>
    <property type="match status" value="1"/>
</dbReference>
<feature type="region of interest" description="Disordered" evidence="5">
    <location>
        <begin position="112"/>
        <end position="136"/>
    </location>
</feature>
<dbReference type="SUPFAM" id="SSF103647">
    <property type="entry name" value="TSP type-3 repeat"/>
    <property type="match status" value="1"/>
</dbReference>
<dbReference type="PRINTS" id="PR01021">
    <property type="entry name" value="OMPADOMAIN"/>
</dbReference>